<dbReference type="EMBL" id="CABFOC020000091">
    <property type="protein sequence ID" value="CAH0058688.1"/>
    <property type="molecule type" value="Genomic_DNA"/>
</dbReference>
<dbReference type="Proteomes" id="UP000775872">
    <property type="component" value="Unassembled WGS sequence"/>
</dbReference>
<gene>
    <name evidence="1" type="ORF">CSOL1703_00007711</name>
</gene>
<evidence type="ECO:0000313" key="2">
    <source>
        <dbReference type="Proteomes" id="UP000775872"/>
    </source>
</evidence>
<dbReference type="OrthoDB" id="5138260at2759"/>
<dbReference type="AlphaFoldDB" id="A0A9P0ET94"/>
<sequence>MGEMALAAGRWTGKEADLAGSERFQKFEAQKFEMSPGESSPPDAGQESRIFVAVPRHWGNRDYKPQQGAKKDGDMMQRWLEEAATDPPFNTIAMVAVAQIETPLVPNEATSKQKC</sequence>
<evidence type="ECO:0000313" key="1">
    <source>
        <dbReference type="EMBL" id="CAH0058688.1"/>
    </source>
</evidence>
<keyword evidence="2" id="KW-1185">Reference proteome</keyword>
<reference evidence="1" key="1">
    <citation type="submission" date="2021-10" db="EMBL/GenBank/DDBJ databases">
        <authorList>
            <person name="Piombo E."/>
        </authorList>
    </citation>
    <scope>NUCLEOTIDE SEQUENCE</scope>
</reference>
<accession>A0A9P0ET94</accession>
<organism evidence="1 2">
    <name type="scientific">Clonostachys solani</name>
    <dbReference type="NCBI Taxonomy" id="160281"/>
    <lineage>
        <taxon>Eukaryota</taxon>
        <taxon>Fungi</taxon>
        <taxon>Dikarya</taxon>
        <taxon>Ascomycota</taxon>
        <taxon>Pezizomycotina</taxon>
        <taxon>Sordariomycetes</taxon>
        <taxon>Hypocreomycetidae</taxon>
        <taxon>Hypocreales</taxon>
        <taxon>Bionectriaceae</taxon>
        <taxon>Clonostachys</taxon>
    </lineage>
</organism>
<name>A0A9P0ET94_9HYPO</name>
<proteinExistence type="predicted"/>
<comment type="caution">
    <text evidence="1">The sequence shown here is derived from an EMBL/GenBank/DDBJ whole genome shotgun (WGS) entry which is preliminary data.</text>
</comment>
<protein>
    <submittedName>
        <fullName evidence="1">Uncharacterized protein</fullName>
    </submittedName>
</protein>